<evidence type="ECO:0000256" key="1">
    <source>
        <dbReference type="SAM" id="MobiDB-lite"/>
    </source>
</evidence>
<dbReference type="PANTHER" id="PTHR33223:SF8">
    <property type="entry name" value="OS04G0172440 PROTEIN"/>
    <property type="match status" value="1"/>
</dbReference>
<comment type="caution">
    <text evidence="3">The sequence shown here is derived from an EMBL/GenBank/DDBJ whole genome shotgun (WGS) entry which is preliminary data.</text>
</comment>
<dbReference type="Pfam" id="PF03732">
    <property type="entry name" value="Retrotrans_gag"/>
    <property type="match status" value="1"/>
</dbReference>
<accession>A0AAD8QNC1</accession>
<protein>
    <recommendedName>
        <fullName evidence="2">Retrotransposon gag domain-containing protein</fullName>
    </recommendedName>
</protein>
<dbReference type="PANTHER" id="PTHR33223">
    <property type="entry name" value="CCHC-TYPE DOMAIN-CONTAINING PROTEIN"/>
    <property type="match status" value="1"/>
</dbReference>
<organism evidence="3 4">
    <name type="scientific">Lolium multiflorum</name>
    <name type="common">Italian ryegrass</name>
    <name type="synonym">Lolium perenne subsp. multiflorum</name>
    <dbReference type="NCBI Taxonomy" id="4521"/>
    <lineage>
        <taxon>Eukaryota</taxon>
        <taxon>Viridiplantae</taxon>
        <taxon>Streptophyta</taxon>
        <taxon>Embryophyta</taxon>
        <taxon>Tracheophyta</taxon>
        <taxon>Spermatophyta</taxon>
        <taxon>Magnoliopsida</taxon>
        <taxon>Liliopsida</taxon>
        <taxon>Poales</taxon>
        <taxon>Poaceae</taxon>
        <taxon>BOP clade</taxon>
        <taxon>Pooideae</taxon>
        <taxon>Poodae</taxon>
        <taxon>Poeae</taxon>
        <taxon>Poeae Chloroplast Group 2 (Poeae type)</taxon>
        <taxon>Loliodinae</taxon>
        <taxon>Loliinae</taxon>
        <taxon>Lolium</taxon>
    </lineage>
</organism>
<feature type="region of interest" description="Disordered" evidence="1">
    <location>
        <begin position="167"/>
        <end position="202"/>
    </location>
</feature>
<feature type="compositionally biased region" description="Acidic residues" evidence="1">
    <location>
        <begin position="277"/>
        <end position="289"/>
    </location>
</feature>
<dbReference type="InterPro" id="IPR005162">
    <property type="entry name" value="Retrotrans_gag_dom"/>
</dbReference>
<feature type="compositionally biased region" description="Basic and acidic residues" evidence="1">
    <location>
        <begin position="369"/>
        <end position="388"/>
    </location>
</feature>
<feature type="compositionally biased region" description="Basic residues" evidence="1">
    <location>
        <begin position="256"/>
        <end position="270"/>
    </location>
</feature>
<sequence length="388" mass="43421">MKHYDGSERPDTWIDDYFNAVSFAGGTPNMACRMLQLYLVVPARTWLNDLDENSIFCWFDLNVSFEKHFRGTYKIPSTTSDLQACIQKKNETSRAFLSRWLATRNDCENVDSRTAMLAFIHVLQRGGLLRHKLTCLVNENKLTLDDMIGFASTHTAVDDDAGGELTATAIPLHQQKKNRDNSGGGRGRGRGGRTGRGQQCADEVTAASFRAPQTYEEYRDMPCLAHVDPATGKSSQTNHNCKWVNDLKSDPEAGYKRARKHRPRGKGGKGKNKEKDEDSSEAMEDDEAPMDPKEGSATDKFNPFGKNSVGAYHTFLGTPTVRAKKSALRILNTTLSAVPQYVIRERPTGSSLVDARSFTARTWGSKSSQQRDERSLDKRERIQQATDR</sequence>
<feature type="region of interest" description="Disordered" evidence="1">
    <location>
        <begin position="361"/>
        <end position="388"/>
    </location>
</feature>
<keyword evidence="4" id="KW-1185">Reference proteome</keyword>
<gene>
    <name evidence="3" type="ORF">QYE76_029275</name>
</gene>
<feature type="domain" description="Retrotransposon gag" evidence="2">
    <location>
        <begin position="42"/>
        <end position="123"/>
    </location>
</feature>
<name>A0AAD8QNC1_LOLMU</name>
<evidence type="ECO:0000259" key="2">
    <source>
        <dbReference type="Pfam" id="PF03732"/>
    </source>
</evidence>
<evidence type="ECO:0000313" key="3">
    <source>
        <dbReference type="EMBL" id="KAK1605602.1"/>
    </source>
</evidence>
<reference evidence="3" key="1">
    <citation type="submission" date="2023-07" db="EMBL/GenBank/DDBJ databases">
        <title>A chromosome-level genome assembly of Lolium multiflorum.</title>
        <authorList>
            <person name="Chen Y."/>
            <person name="Copetti D."/>
            <person name="Kolliker R."/>
            <person name="Studer B."/>
        </authorList>
    </citation>
    <scope>NUCLEOTIDE SEQUENCE</scope>
    <source>
        <strain evidence="3">02402/16</strain>
        <tissue evidence="3">Leaf</tissue>
    </source>
</reference>
<dbReference type="EMBL" id="JAUUTY010000007">
    <property type="protein sequence ID" value="KAK1605602.1"/>
    <property type="molecule type" value="Genomic_DNA"/>
</dbReference>
<feature type="compositionally biased region" description="Basic and acidic residues" evidence="1">
    <location>
        <begin position="245"/>
        <end position="255"/>
    </location>
</feature>
<dbReference type="AlphaFoldDB" id="A0AAD8QNC1"/>
<dbReference type="Proteomes" id="UP001231189">
    <property type="component" value="Unassembled WGS sequence"/>
</dbReference>
<evidence type="ECO:0000313" key="4">
    <source>
        <dbReference type="Proteomes" id="UP001231189"/>
    </source>
</evidence>
<proteinExistence type="predicted"/>
<feature type="region of interest" description="Disordered" evidence="1">
    <location>
        <begin position="230"/>
        <end position="302"/>
    </location>
</feature>